<dbReference type="OrthoDB" id="1701539at2"/>
<dbReference type="STRING" id="46224.B4102_0233"/>
<protein>
    <submittedName>
        <fullName evidence="1">Uncharacterized protein</fullName>
    </submittedName>
</protein>
<accession>A0A150KUC8</accession>
<proteinExistence type="predicted"/>
<dbReference type="RefSeq" id="WP_066232643.1">
    <property type="nucleotide sequence ID" value="NZ_LQYN01000071.1"/>
</dbReference>
<keyword evidence="2" id="KW-1185">Reference proteome</keyword>
<evidence type="ECO:0000313" key="2">
    <source>
        <dbReference type="Proteomes" id="UP000075666"/>
    </source>
</evidence>
<comment type="caution">
    <text evidence="1">The sequence shown here is derived from an EMBL/GenBank/DDBJ whole genome shotgun (WGS) entry which is preliminary data.</text>
</comment>
<name>A0A150KUC8_9BACI</name>
<dbReference type="EMBL" id="LQYN01000071">
    <property type="protein sequence ID" value="KYD02639.1"/>
    <property type="molecule type" value="Genomic_DNA"/>
</dbReference>
<sequence length="157" mass="18464">MTPIELVDALVEYVKQIVKDFNLTTKVEGVSKVPSVYAGYLPNQDEDEDEDDRLTPNDYPFIIIRYLSESDELYSENVVNIRLLIGTFSEEEQNGWRDTINIATRIKMELKKKMYLGPFVLKDKIQIELFEEQLKPFWHGIMDLTFNIPQIQPETEW</sequence>
<organism evidence="1 2">
    <name type="scientific">Heyndrickxia sporothermodurans</name>
    <dbReference type="NCBI Taxonomy" id="46224"/>
    <lineage>
        <taxon>Bacteria</taxon>
        <taxon>Bacillati</taxon>
        <taxon>Bacillota</taxon>
        <taxon>Bacilli</taxon>
        <taxon>Bacillales</taxon>
        <taxon>Bacillaceae</taxon>
        <taxon>Heyndrickxia</taxon>
    </lineage>
</organism>
<dbReference type="Proteomes" id="UP000075666">
    <property type="component" value="Unassembled WGS sequence"/>
</dbReference>
<dbReference type="AlphaFoldDB" id="A0A150KUC8"/>
<reference evidence="1 2" key="1">
    <citation type="submission" date="2016-01" db="EMBL/GenBank/DDBJ databases">
        <title>Genome Sequences of Twelve Sporeforming Bacillus Species Isolated from Foods.</title>
        <authorList>
            <person name="Berendsen E.M."/>
            <person name="Wells-Bennik M.H."/>
            <person name="Krawcyk A.O."/>
            <person name="De Jong A."/>
            <person name="Holsappel S."/>
            <person name="Eijlander R.T."/>
            <person name="Kuipers O.P."/>
        </authorList>
    </citation>
    <scope>NUCLEOTIDE SEQUENCE [LARGE SCALE GENOMIC DNA]</scope>
    <source>
        <strain evidence="1 2">B4102</strain>
    </source>
</reference>
<dbReference type="PATRIC" id="fig|46224.3.peg.3595"/>
<evidence type="ECO:0000313" key="1">
    <source>
        <dbReference type="EMBL" id="KYD02639.1"/>
    </source>
</evidence>
<gene>
    <name evidence="1" type="ORF">B4102_0233</name>
</gene>